<protein>
    <recommendedName>
        <fullName evidence="4">3-hydroxy-3-methylglutaryl coenzyme A reductase</fullName>
        <shortName evidence="4">HMG-CoA reductase</shortName>
        <ecNumber evidence="4">1.1.1.34</ecNumber>
    </recommendedName>
</protein>
<dbReference type="Pfam" id="PF00368">
    <property type="entry name" value="HMG-CoA_red"/>
    <property type="match status" value="1"/>
</dbReference>
<dbReference type="EMBL" id="AUPL01000190">
    <property type="protein sequence ID" value="ESL12048.1"/>
    <property type="molecule type" value="Genomic_DNA"/>
</dbReference>
<dbReference type="Proteomes" id="UP000031737">
    <property type="component" value="Unassembled WGS sequence"/>
</dbReference>
<dbReference type="OrthoDB" id="310654at2759"/>
<dbReference type="GO" id="GO:0005778">
    <property type="term" value="C:peroxisomal membrane"/>
    <property type="evidence" value="ECO:0007669"/>
    <property type="project" value="TreeGrafter"/>
</dbReference>
<comment type="caution">
    <text evidence="5">The sequence shown here is derived from an EMBL/GenBank/DDBJ whole genome shotgun (WGS) entry which is preliminary data.</text>
</comment>
<gene>
    <name evidence="5" type="ORF">TRSC58_00190</name>
</gene>
<dbReference type="Gene3D" id="3.30.70.420">
    <property type="entry name" value="Hydroxymethylglutaryl-CoA reductase, class I/II, NAD/NADP-binding domain"/>
    <property type="match status" value="1"/>
</dbReference>
<evidence type="ECO:0000313" key="5">
    <source>
        <dbReference type="EMBL" id="ESL12048.1"/>
    </source>
</evidence>
<dbReference type="GO" id="GO:0008299">
    <property type="term" value="P:isoprenoid biosynthetic process"/>
    <property type="evidence" value="ECO:0007669"/>
    <property type="project" value="InterPro"/>
</dbReference>
<evidence type="ECO:0000256" key="2">
    <source>
        <dbReference type="ARBA" id="ARBA00022857"/>
    </source>
</evidence>
<accession>A0A061J9F4</accession>
<dbReference type="EC" id="1.1.1.34" evidence="4"/>
<dbReference type="FunFam" id="3.30.70.420:FF:000001">
    <property type="entry name" value="3-hydroxy-3-methylglutaryl coenzyme A reductase"/>
    <property type="match status" value="1"/>
</dbReference>
<evidence type="ECO:0000256" key="1">
    <source>
        <dbReference type="ARBA" id="ARBA00007661"/>
    </source>
</evidence>
<proteinExistence type="inferred from homology"/>
<dbReference type="UniPathway" id="UPA00058">
    <property type="reaction ID" value="UER00103"/>
</dbReference>
<comment type="catalytic activity">
    <reaction evidence="4">
        <text>(R)-mevalonate + 2 NADP(+) + CoA = (3S)-3-hydroxy-3-methylglutaryl-CoA + 2 NADPH + 2 H(+)</text>
        <dbReference type="Rhea" id="RHEA:15989"/>
        <dbReference type="ChEBI" id="CHEBI:15378"/>
        <dbReference type="ChEBI" id="CHEBI:36464"/>
        <dbReference type="ChEBI" id="CHEBI:43074"/>
        <dbReference type="ChEBI" id="CHEBI:57287"/>
        <dbReference type="ChEBI" id="CHEBI:57783"/>
        <dbReference type="ChEBI" id="CHEBI:58349"/>
        <dbReference type="EC" id="1.1.1.34"/>
    </reaction>
</comment>
<dbReference type="Gene3D" id="3.90.770.10">
    <property type="entry name" value="3-hydroxy-3-methylglutaryl-coenzyme A Reductase, Chain A, domain 2"/>
    <property type="match status" value="1"/>
</dbReference>
<dbReference type="SUPFAM" id="SSF55035">
    <property type="entry name" value="NAD-binding domain of HMG-CoA reductase"/>
    <property type="match status" value="1"/>
</dbReference>
<dbReference type="InterPro" id="IPR002202">
    <property type="entry name" value="HMG_CoA_Rdtase"/>
</dbReference>
<dbReference type="CDD" id="cd00643">
    <property type="entry name" value="HMG-CoA_reductase_classI"/>
    <property type="match status" value="1"/>
</dbReference>
<dbReference type="PROSITE" id="PS00318">
    <property type="entry name" value="HMG_COA_REDUCTASE_2"/>
    <property type="match status" value="1"/>
</dbReference>
<dbReference type="GO" id="GO:0004420">
    <property type="term" value="F:hydroxymethylglutaryl-CoA reductase (NADPH) activity"/>
    <property type="evidence" value="ECO:0007669"/>
    <property type="project" value="UniProtKB-EC"/>
</dbReference>
<comment type="subcellular location">
    <subcellularLocation>
        <location evidence="4">Endoplasmic reticulum membrane</location>
        <topology evidence="4">Multi-pass membrane protein</topology>
    </subcellularLocation>
</comment>
<dbReference type="InterPro" id="IPR009029">
    <property type="entry name" value="HMG_CoA_Rdtase_sub-bd_dom_sf"/>
</dbReference>
<organism evidence="5 6">
    <name type="scientific">Trypanosoma rangeli SC58</name>
    <dbReference type="NCBI Taxonomy" id="429131"/>
    <lineage>
        <taxon>Eukaryota</taxon>
        <taxon>Discoba</taxon>
        <taxon>Euglenozoa</taxon>
        <taxon>Kinetoplastea</taxon>
        <taxon>Metakinetoplastina</taxon>
        <taxon>Trypanosomatida</taxon>
        <taxon>Trypanosomatidae</taxon>
        <taxon>Trypanosoma</taxon>
        <taxon>Herpetosoma</taxon>
    </lineage>
</organism>
<name>A0A061J9F4_TRYRA</name>
<reference evidence="5 6" key="1">
    <citation type="submission" date="2013-07" db="EMBL/GenBank/DDBJ databases">
        <authorList>
            <person name="Stoco P.H."/>
            <person name="Wagner G."/>
            <person name="Gerber A."/>
            <person name="Zaha A."/>
            <person name="Thompson C."/>
            <person name="Bartholomeu D.C."/>
            <person name="Luckemeyer D.D."/>
            <person name="Bahia D."/>
            <person name="Loreto E."/>
            <person name="Prestes E.B."/>
            <person name="Lima F.M."/>
            <person name="Rodrigues-Luiz G."/>
            <person name="Vallejo G.A."/>
            <person name="Filho J.F."/>
            <person name="Monteiro K.M."/>
            <person name="Tyler K.M."/>
            <person name="de Almeida L.G."/>
            <person name="Ortiz M.F."/>
            <person name="Siervo M.A."/>
            <person name="de Moraes M.H."/>
            <person name="Cunha O.L."/>
            <person name="Mendonca-Neto R."/>
            <person name="Silva R."/>
            <person name="Teixeira S.M."/>
            <person name="Murta S.M."/>
            <person name="Sincero T.C."/>
            <person name="Mendes T.A."/>
            <person name="Urmenyi T.P."/>
            <person name="Silva V.G."/>
            <person name="da Rocha W.D."/>
            <person name="Andersson B."/>
            <person name="Romanha A.J."/>
            <person name="Steindel M."/>
            <person name="de Vasconcelos A.T."/>
            <person name="Grisard E.C."/>
        </authorList>
    </citation>
    <scope>NUCLEOTIDE SEQUENCE [LARGE SCALE GENOMIC DNA]</scope>
    <source>
        <strain evidence="5 6">SC58</strain>
    </source>
</reference>
<evidence type="ECO:0000256" key="3">
    <source>
        <dbReference type="ARBA" id="ARBA00023002"/>
    </source>
</evidence>
<dbReference type="InterPro" id="IPR023282">
    <property type="entry name" value="HMG_CoA_Rdtase_N"/>
</dbReference>
<dbReference type="PRINTS" id="PR00071">
    <property type="entry name" value="HMGCOARDTASE"/>
</dbReference>
<dbReference type="GO" id="GO:0005789">
    <property type="term" value="C:endoplasmic reticulum membrane"/>
    <property type="evidence" value="ECO:0007669"/>
    <property type="project" value="UniProtKB-SubCell"/>
</dbReference>
<dbReference type="GO" id="GO:0015936">
    <property type="term" value="P:coenzyme A metabolic process"/>
    <property type="evidence" value="ECO:0007669"/>
    <property type="project" value="InterPro"/>
</dbReference>
<keyword evidence="6" id="KW-1185">Reference proteome</keyword>
<dbReference type="InterPro" id="IPR023074">
    <property type="entry name" value="HMG_CoA_Rdtase_cat_sf"/>
</dbReference>
<dbReference type="InterPro" id="IPR004554">
    <property type="entry name" value="HMG_CoA_Rdtase_eu_arc"/>
</dbReference>
<dbReference type="NCBIfam" id="TIGR00533">
    <property type="entry name" value="HMG_CoA_R_NADP"/>
    <property type="match status" value="1"/>
</dbReference>
<keyword evidence="4" id="KW-0256">Endoplasmic reticulum</keyword>
<dbReference type="PROSITE" id="PS50065">
    <property type="entry name" value="HMG_COA_REDUCTASE_4"/>
    <property type="match status" value="1"/>
</dbReference>
<dbReference type="Gene3D" id="1.10.3270.10">
    <property type="entry name" value="HMGR, N-terminal domain"/>
    <property type="match status" value="1"/>
</dbReference>
<dbReference type="GO" id="GO:0016126">
    <property type="term" value="P:sterol biosynthetic process"/>
    <property type="evidence" value="ECO:0007669"/>
    <property type="project" value="TreeGrafter"/>
</dbReference>
<sequence length="435" mass="46075">MFRRAILLACSSASIPWSELSNAELVDAVNSRKIHFYGLEQALQPDYKRAIEVRREVVASVASQQPDGERKKNALHAIPYEDYDWDKVVGQNCENIIGYLPIPLGIAGPILMDGKLYSIPLATTEGALVASIHRGARAITKSGGCKTLLLGEGMTRAPVVELESLEEAGKLHKYCNENFSLLKEAFESTTRFGELNSLKCVLAGRKAYLRFRATTGDAMGMNMITKGVDKALSRLQTEFPSMKVLALSGNYCTDKKPSAVNWIDGRGKSVIAEVTVLADIVEETLKCSVDSLVSLNVDKNLVGSAMAGSVGGFNAQAANAVAAIFLATGQDPAQVVESSACLTSMSKVGNDLLISVTMPSIEVGTVGGGTGLGTQRGCLELIGCSGSSKESPGANAQLLSRVVAAGVLSAELSLMSGLAAGHLLSAHMRLNRKHK</sequence>
<dbReference type="SUPFAM" id="SSF56542">
    <property type="entry name" value="Substrate-binding domain of HMG-CoA reductase"/>
    <property type="match status" value="1"/>
</dbReference>
<dbReference type="InterPro" id="IPR009023">
    <property type="entry name" value="HMG_CoA_Rdtase_NAD(P)-bd_sf"/>
</dbReference>
<dbReference type="PROSITE" id="PS00066">
    <property type="entry name" value="HMG_COA_REDUCTASE_1"/>
    <property type="match status" value="1"/>
</dbReference>
<dbReference type="AlphaFoldDB" id="A0A061J9F4"/>
<evidence type="ECO:0000313" key="6">
    <source>
        <dbReference type="Proteomes" id="UP000031737"/>
    </source>
</evidence>
<dbReference type="PANTHER" id="PTHR10572:SF24">
    <property type="entry name" value="3-HYDROXY-3-METHYLGLUTARYL-COENZYME A REDUCTASE"/>
    <property type="match status" value="1"/>
</dbReference>
<dbReference type="FunFam" id="1.10.3270.10:FF:000003">
    <property type="entry name" value="3-hydroxy-3-methylglutaryl coenzyme A reductase"/>
    <property type="match status" value="1"/>
</dbReference>
<comment type="similarity">
    <text evidence="1 4">Belongs to the HMG-CoA reductase family.</text>
</comment>
<dbReference type="InterPro" id="IPR023076">
    <property type="entry name" value="HMG_CoA_Rdtase_CS"/>
</dbReference>
<dbReference type="VEuPathDB" id="TriTrypDB:TRSC58_00190"/>
<comment type="pathway">
    <text evidence="4">Metabolic intermediate biosynthesis; (R)-mevalonate biosynthesis; (R)-mevalonate from acetyl-CoA: step 3/3.</text>
</comment>
<dbReference type="PANTHER" id="PTHR10572">
    <property type="entry name" value="3-HYDROXY-3-METHYLGLUTARYL-COENZYME A REDUCTASE"/>
    <property type="match status" value="1"/>
</dbReference>
<keyword evidence="3 4" id="KW-0560">Oxidoreductase</keyword>
<keyword evidence="2 4" id="KW-0521">NADP</keyword>
<evidence type="ECO:0000256" key="4">
    <source>
        <dbReference type="RuleBase" id="RU361219"/>
    </source>
</evidence>